<dbReference type="Pfam" id="PF23366">
    <property type="entry name" value="Beta-prop_HVO_0234"/>
    <property type="match status" value="1"/>
</dbReference>
<evidence type="ECO:0000313" key="2">
    <source>
        <dbReference type="EMBL" id="QSG01315.1"/>
    </source>
</evidence>
<accession>A0A897MSW3</accession>
<sequence length="270" mass="28239">MDDIREKRIFGGKEGRIRLFVGTELGVVVASLSGPRVGEFGLEYRTPVRDIAGAPGRIVVATDEDVTLLGEEPVDLGVGPASAVGFDGEDVIAGDDGGRVVRVDAEGVDEIGTTEGAVRAIDSALVGTEDGVYRVIDGELVAAGLDRVRDIDARGTPLAATETGLYRLGNGWMTLHEGDAAAVTSDGGGRRHAVIDNTLYTASPDGDRWAPVRIPVDETPIDIAYGDRTSIVTAEGTILVEADDGWRHQRLGVGGVVGCAVATEYGTRDI</sequence>
<evidence type="ECO:0000313" key="3">
    <source>
        <dbReference type="Proteomes" id="UP000663586"/>
    </source>
</evidence>
<dbReference type="KEGG" id="hara:AArcS_0075"/>
<keyword evidence="3" id="KW-1185">Reference proteome</keyword>
<dbReference type="EMBL" id="CP064786">
    <property type="protein sequence ID" value="QSG01315.1"/>
    <property type="molecule type" value="Genomic_DNA"/>
</dbReference>
<dbReference type="AlphaFoldDB" id="A0A897MSW3"/>
<dbReference type="RefSeq" id="WP_238478447.1">
    <property type="nucleotide sequence ID" value="NZ_CP064786.1"/>
</dbReference>
<dbReference type="Proteomes" id="UP000663586">
    <property type="component" value="Chromosome"/>
</dbReference>
<dbReference type="GeneID" id="70683462"/>
<proteinExistence type="predicted"/>
<organism evidence="2 3">
    <name type="scientific">Natranaeroarchaeum sulfidigenes</name>
    <dbReference type="NCBI Taxonomy" id="2784880"/>
    <lineage>
        <taxon>Archaea</taxon>
        <taxon>Methanobacteriati</taxon>
        <taxon>Methanobacteriota</taxon>
        <taxon>Stenosarchaea group</taxon>
        <taxon>Halobacteria</taxon>
        <taxon>Halobacteriales</taxon>
        <taxon>Natronoarchaeaceae</taxon>
        <taxon>Natranaeroarchaeum</taxon>
    </lineage>
</organism>
<name>A0A897MSW3_9EURY</name>
<reference evidence="2" key="1">
    <citation type="submission" date="2020-11" db="EMBL/GenBank/DDBJ databases">
        <title>Carbohydrate-dependent, anaerobic sulfur respiration: A novel catabolism in halophilic archaea.</title>
        <authorList>
            <person name="Sorokin D.Y."/>
            <person name="Messina E."/>
            <person name="Smedile F."/>
            <person name="La Cono V."/>
            <person name="Hallsworth J.E."/>
            <person name="Yakimov M.M."/>
        </authorList>
    </citation>
    <scope>NUCLEOTIDE SEQUENCE</scope>
    <source>
        <strain evidence="2">AArc-S</strain>
    </source>
</reference>
<dbReference type="InterPro" id="IPR056505">
    <property type="entry name" value="Beta-prop_HVO_0234"/>
</dbReference>
<feature type="domain" description="HVO-0234-like beta-propeller" evidence="1">
    <location>
        <begin position="4"/>
        <end position="262"/>
    </location>
</feature>
<evidence type="ECO:0000259" key="1">
    <source>
        <dbReference type="Pfam" id="PF23366"/>
    </source>
</evidence>
<gene>
    <name evidence="2" type="ORF">AArcS_0075</name>
</gene>
<protein>
    <recommendedName>
        <fullName evidence="1">HVO-0234-like beta-propeller domain-containing protein</fullName>
    </recommendedName>
</protein>